<sequence length="350" mass="39162">MTKKGKIVAAVVVGVVIVLLLVGPLSIWRWVPMLRRPPVIPVIEIKNPDTLIVADYGTVDSLDPAYAYDTASGARIINIYESLIFWDRGKTDEFIPMLATKVPSVENDLISSDGLTYTFPIRKEVRFHNGEVLTPEGVEYSIERAMVQDRPGGPVWMLLEPLLGVGGTRKKGEIVVDFEDIDKAVEVKGDSVVFHLKQAYPPFLAVLANSWGGIVSKKFVVENGGWPGTAETWKNFNGPEPGKETLHKIACGTGPFKLESWDPAVETVLVRNDDYWREPAKLKRVVTKYIEEWTTRKLMFLAGDVDVVMVDRQYMMEMEGVEGIRIYKDLATLQNGSAFYNFKINPEGNP</sequence>
<dbReference type="Gene3D" id="3.40.190.10">
    <property type="entry name" value="Periplasmic binding protein-like II"/>
    <property type="match status" value="1"/>
</dbReference>
<evidence type="ECO:0000313" key="4">
    <source>
        <dbReference type="Proteomes" id="UP000320679"/>
    </source>
</evidence>
<keyword evidence="1" id="KW-0812">Transmembrane</keyword>
<feature type="non-terminal residue" evidence="3">
    <location>
        <position position="350"/>
    </location>
</feature>
<evidence type="ECO:0000313" key="3">
    <source>
        <dbReference type="EMBL" id="TET46416.1"/>
    </source>
</evidence>
<dbReference type="Pfam" id="PF00496">
    <property type="entry name" value="SBP_bac_5"/>
    <property type="match status" value="1"/>
</dbReference>
<feature type="domain" description="Solute-binding protein family 5" evidence="2">
    <location>
        <begin position="93"/>
        <end position="343"/>
    </location>
</feature>
<evidence type="ECO:0000256" key="1">
    <source>
        <dbReference type="SAM" id="Phobius"/>
    </source>
</evidence>
<dbReference type="SUPFAM" id="SSF53850">
    <property type="entry name" value="Periplasmic binding protein-like II"/>
    <property type="match status" value="1"/>
</dbReference>
<keyword evidence="1" id="KW-0472">Membrane</keyword>
<gene>
    <name evidence="3" type="ORF">E3J59_03080</name>
</gene>
<protein>
    <submittedName>
        <fullName evidence="3">ABC transporter substrate-binding protein</fullName>
    </submittedName>
</protein>
<dbReference type="PANTHER" id="PTHR30290:SF34">
    <property type="entry name" value="ABC TRANSPORTER, PERIPLASMIC OLIGO-PEPTIDE BINDING PROTEIN, PUTATIVE-RELATED"/>
    <property type="match status" value="1"/>
</dbReference>
<dbReference type="PANTHER" id="PTHR30290">
    <property type="entry name" value="PERIPLASMIC BINDING COMPONENT OF ABC TRANSPORTER"/>
    <property type="match status" value="1"/>
</dbReference>
<dbReference type="InterPro" id="IPR039424">
    <property type="entry name" value="SBP_5"/>
</dbReference>
<accession>A0A523UV25</accession>
<proteinExistence type="predicted"/>
<organism evidence="3 4">
    <name type="scientific">Aerophobetes bacterium</name>
    <dbReference type="NCBI Taxonomy" id="2030807"/>
    <lineage>
        <taxon>Bacteria</taxon>
        <taxon>Candidatus Aerophobota</taxon>
    </lineage>
</organism>
<dbReference type="AlphaFoldDB" id="A0A523UV25"/>
<dbReference type="GO" id="GO:0015833">
    <property type="term" value="P:peptide transport"/>
    <property type="evidence" value="ECO:0007669"/>
    <property type="project" value="TreeGrafter"/>
</dbReference>
<dbReference type="EMBL" id="SOJK01000127">
    <property type="protein sequence ID" value="TET46416.1"/>
    <property type="molecule type" value="Genomic_DNA"/>
</dbReference>
<reference evidence="3 4" key="1">
    <citation type="submission" date="2019-03" db="EMBL/GenBank/DDBJ databases">
        <title>Metabolic potential of uncultured bacteria and archaea associated with petroleum seepage in deep-sea sediments.</title>
        <authorList>
            <person name="Dong X."/>
            <person name="Hubert C."/>
        </authorList>
    </citation>
    <scope>NUCLEOTIDE SEQUENCE [LARGE SCALE GENOMIC DNA]</scope>
    <source>
        <strain evidence="3">E29_bin78</strain>
    </source>
</reference>
<evidence type="ECO:0000259" key="2">
    <source>
        <dbReference type="Pfam" id="PF00496"/>
    </source>
</evidence>
<name>A0A523UV25_UNCAE</name>
<dbReference type="Proteomes" id="UP000320679">
    <property type="component" value="Unassembled WGS sequence"/>
</dbReference>
<comment type="caution">
    <text evidence="3">The sequence shown here is derived from an EMBL/GenBank/DDBJ whole genome shotgun (WGS) entry which is preliminary data.</text>
</comment>
<dbReference type="GO" id="GO:1904680">
    <property type="term" value="F:peptide transmembrane transporter activity"/>
    <property type="evidence" value="ECO:0007669"/>
    <property type="project" value="TreeGrafter"/>
</dbReference>
<feature type="transmembrane region" description="Helical" evidence="1">
    <location>
        <begin position="7"/>
        <end position="31"/>
    </location>
</feature>
<keyword evidence="1" id="KW-1133">Transmembrane helix</keyword>
<dbReference type="InterPro" id="IPR000914">
    <property type="entry name" value="SBP_5_dom"/>
</dbReference>